<evidence type="ECO:0000259" key="3">
    <source>
        <dbReference type="Pfam" id="PF14344"/>
    </source>
</evidence>
<evidence type="ECO:0000256" key="2">
    <source>
        <dbReference type="SAM" id="SignalP"/>
    </source>
</evidence>
<dbReference type="Proteomes" id="UP001501599">
    <property type="component" value="Unassembled WGS sequence"/>
</dbReference>
<protein>
    <recommendedName>
        <fullName evidence="3">DUF4397 domain-containing protein</fullName>
    </recommendedName>
</protein>
<keyword evidence="5" id="KW-1185">Reference proteome</keyword>
<reference evidence="5" key="1">
    <citation type="journal article" date="2019" name="Int. J. Syst. Evol. Microbiol.">
        <title>The Global Catalogue of Microorganisms (GCM) 10K type strain sequencing project: providing services to taxonomists for standard genome sequencing and annotation.</title>
        <authorList>
            <consortium name="The Broad Institute Genomics Platform"/>
            <consortium name="The Broad Institute Genome Sequencing Center for Infectious Disease"/>
            <person name="Wu L."/>
            <person name="Ma J."/>
        </authorList>
    </citation>
    <scope>NUCLEOTIDE SEQUENCE [LARGE SCALE GENOMIC DNA]</scope>
    <source>
        <strain evidence="5">JCM 16026</strain>
    </source>
</reference>
<dbReference type="InterPro" id="IPR025510">
    <property type="entry name" value="DUF4397"/>
</dbReference>
<feature type="domain" description="DUF4397" evidence="3">
    <location>
        <begin position="30"/>
        <end position="148"/>
    </location>
</feature>
<gene>
    <name evidence="4" type="ORF">GCM10009846_31060</name>
</gene>
<feature type="signal peptide" evidence="2">
    <location>
        <begin position="1"/>
        <end position="25"/>
    </location>
</feature>
<dbReference type="EMBL" id="BAAAQT010000008">
    <property type="protein sequence ID" value="GAA2176604.1"/>
    <property type="molecule type" value="Genomic_DNA"/>
</dbReference>
<dbReference type="Pfam" id="PF14344">
    <property type="entry name" value="DUF4397"/>
    <property type="match status" value="1"/>
</dbReference>
<keyword evidence="1" id="KW-1133">Transmembrane helix</keyword>
<evidence type="ECO:0000313" key="4">
    <source>
        <dbReference type="EMBL" id="GAA2176604.1"/>
    </source>
</evidence>
<organism evidence="4 5">
    <name type="scientific">Agrococcus versicolor</name>
    <dbReference type="NCBI Taxonomy" id="501482"/>
    <lineage>
        <taxon>Bacteria</taxon>
        <taxon>Bacillati</taxon>
        <taxon>Actinomycetota</taxon>
        <taxon>Actinomycetes</taxon>
        <taxon>Micrococcales</taxon>
        <taxon>Microbacteriaceae</taxon>
        <taxon>Agrococcus</taxon>
    </lineage>
</organism>
<keyword evidence="1" id="KW-0472">Membrane</keyword>
<sequence length="275" mass="26659">MKGKLAIGGAAILAMSALGAAPALAAEGDATVSVLHAVPGLTVDVYVNGAETVPDFVPGTLTDPLMLAPGAYDIQVYADGDDPATATPAIEAMDVQVPANANITLVAHLTADGTPTLGAFVNDTEPVAAGQARLTVRHLAAAPAVDVRAGGTPVVEGIVNPNEASLETAAGAVTADVVLAGTEDVVIGPADLNLAEGTNTIVTAWGSAEDGTLALAVQTVQAHSAPAGVPSGLGGAADDATAGGIAGIVLAIAGLLGIAALVAARRPAVATAQQR</sequence>
<evidence type="ECO:0000313" key="5">
    <source>
        <dbReference type="Proteomes" id="UP001501599"/>
    </source>
</evidence>
<feature type="chain" id="PRO_5046106061" description="DUF4397 domain-containing protein" evidence="2">
    <location>
        <begin position="26"/>
        <end position="275"/>
    </location>
</feature>
<comment type="caution">
    <text evidence="4">The sequence shown here is derived from an EMBL/GenBank/DDBJ whole genome shotgun (WGS) entry which is preliminary data.</text>
</comment>
<feature type="transmembrane region" description="Helical" evidence="1">
    <location>
        <begin position="245"/>
        <end position="264"/>
    </location>
</feature>
<keyword evidence="2" id="KW-0732">Signal</keyword>
<keyword evidence="1" id="KW-0812">Transmembrane</keyword>
<name>A0ABP5MQR2_9MICO</name>
<proteinExistence type="predicted"/>
<accession>A0ABP5MQR2</accession>
<dbReference type="RefSeq" id="WP_344345034.1">
    <property type="nucleotide sequence ID" value="NZ_BAAAQT010000008.1"/>
</dbReference>
<evidence type="ECO:0000256" key="1">
    <source>
        <dbReference type="SAM" id="Phobius"/>
    </source>
</evidence>